<evidence type="ECO:0000313" key="2">
    <source>
        <dbReference type="EMBL" id="KXH63342.1"/>
    </source>
</evidence>
<proteinExistence type="predicted"/>
<reference evidence="2 3" key="1">
    <citation type="submission" date="2014-02" db="EMBL/GenBank/DDBJ databases">
        <title>The genome sequence of Colletotrichum salicis CBS 607.94.</title>
        <authorList>
            <person name="Baroncelli R."/>
            <person name="Thon M.R."/>
        </authorList>
    </citation>
    <scope>NUCLEOTIDE SEQUENCE [LARGE SCALE GENOMIC DNA]</scope>
    <source>
        <strain evidence="2 3">CBS 607.94</strain>
    </source>
</reference>
<keyword evidence="1" id="KW-0732">Signal</keyword>
<protein>
    <submittedName>
        <fullName evidence="2">Uncharacterized protein</fullName>
    </submittedName>
</protein>
<dbReference type="EMBL" id="JFFI01001095">
    <property type="protein sequence ID" value="KXH63342.1"/>
    <property type="molecule type" value="Genomic_DNA"/>
</dbReference>
<feature type="signal peptide" evidence="1">
    <location>
        <begin position="1"/>
        <end position="17"/>
    </location>
</feature>
<evidence type="ECO:0000256" key="1">
    <source>
        <dbReference type="SAM" id="SignalP"/>
    </source>
</evidence>
<accession>A0A135USM8</accession>
<keyword evidence="3" id="KW-1185">Reference proteome</keyword>
<dbReference type="Proteomes" id="UP000070121">
    <property type="component" value="Unassembled WGS sequence"/>
</dbReference>
<comment type="caution">
    <text evidence="2">The sequence shown here is derived from an EMBL/GenBank/DDBJ whole genome shotgun (WGS) entry which is preliminary data.</text>
</comment>
<dbReference type="AlphaFoldDB" id="A0A135USM8"/>
<organism evidence="2 3">
    <name type="scientific">Colletotrichum salicis</name>
    <dbReference type="NCBI Taxonomy" id="1209931"/>
    <lineage>
        <taxon>Eukaryota</taxon>
        <taxon>Fungi</taxon>
        <taxon>Dikarya</taxon>
        <taxon>Ascomycota</taxon>
        <taxon>Pezizomycotina</taxon>
        <taxon>Sordariomycetes</taxon>
        <taxon>Hypocreomycetidae</taxon>
        <taxon>Glomerellales</taxon>
        <taxon>Glomerellaceae</taxon>
        <taxon>Colletotrichum</taxon>
        <taxon>Colletotrichum acutatum species complex</taxon>
    </lineage>
</organism>
<sequence length="106" mass="10841">MKLSVSTLVLFATTALAADYSGGAPKANAPYKNRAAELCRACGPAGPCANKVTSGGGVVCSMTVPRTKPTLYCEEAMGDILGQCIGGGQSGGNWKYGGEFYECHAN</sequence>
<evidence type="ECO:0000313" key="3">
    <source>
        <dbReference type="Proteomes" id="UP000070121"/>
    </source>
</evidence>
<gene>
    <name evidence="2" type="ORF">CSAL01_10668</name>
</gene>
<feature type="chain" id="PRO_5007805243" evidence="1">
    <location>
        <begin position="18"/>
        <end position="106"/>
    </location>
</feature>
<dbReference type="OrthoDB" id="4847839at2759"/>
<name>A0A135USM8_9PEZI</name>